<dbReference type="EMBL" id="JAWZYT010003722">
    <property type="protein sequence ID" value="KAK4297059.1"/>
    <property type="molecule type" value="Genomic_DNA"/>
</dbReference>
<reference evidence="3" key="1">
    <citation type="submission" date="2023-11" db="EMBL/GenBank/DDBJ databases">
        <title>Genome assemblies of two species of porcelain crab, Petrolisthes cinctipes and Petrolisthes manimaculis (Anomura: Porcellanidae).</title>
        <authorList>
            <person name="Angst P."/>
        </authorList>
    </citation>
    <scope>NUCLEOTIDE SEQUENCE</scope>
    <source>
        <strain evidence="3">PB745_02</strain>
        <tissue evidence="3">Gill</tissue>
    </source>
</reference>
<evidence type="ECO:0000313" key="4">
    <source>
        <dbReference type="Proteomes" id="UP001292094"/>
    </source>
</evidence>
<feature type="region of interest" description="Disordered" evidence="2">
    <location>
        <begin position="49"/>
        <end position="83"/>
    </location>
</feature>
<dbReference type="InterPro" id="IPR005137">
    <property type="entry name" value="BtpA"/>
</dbReference>
<dbReference type="Proteomes" id="UP001292094">
    <property type="component" value="Unassembled WGS sequence"/>
</dbReference>
<dbReference type="Gene3D" id="1.25.40.480">
    <property type="match status" value="1"/>
</dbReference>
<evidence type="ECO:0000313" key="3">
    <source>
        <dbReference type="EMBL" id="KAK4297059.1"/>
    </source>
</evidence>
<comment type="caution">
    <text evidence="3">The sequence shown here is derived from an EMBL/GenBank/DDBJ whole genome shotgun (WGS) entry which is preliminary data.</text>
</comment>
<dbReference type="CDD" id="cd04722">
    <property type="entry name" value="TIM_phosphate_binding"/>
    <property type="match status" value="1"/>
</dbReference>
<dbReference type="AlphaFoldDB" id="A0AAE1NX30"/>
<evidence type="ECO:0000256" key="1">
    <source>
        <dbReference type="ARBA" id="ARBA00006007"/>
    </source>
</evidence>
<dbReference type="PANTHER" id="PTHR21381">
    <property type="entry name" value="ZGC:162297"/>
    <property type="match status" value="1"/>
</dbReference>
<dbReference type="SUPFAM" id="SSF51366">
    <property type="entry name" value="Ribulose-phoshate binding barrel"/>
    <property type="match status" value="1"/>
</dbReference>
<protein>
    <submittedName>
        <fullName evidence="3">Uncharacterized protein</fullName>
    </submittedName>
</protein>
<comment type="similarity">
    <text evidence="1">Belongs to the BtpA family.</text>
</comment>
<dbReference type="NCBIfam" id="TIGR00259">
    <property type="entry name" value="thylakoid_BtpA"/>
    <property type="match status" value="1"/>
</dbReference>
<dbReference type="InterPro" id="IPR011060">
    <property type="entry name" value="RibuloseP-bd_barrel"/>
</dbReference>
<sequence>MLPGRHSTCRASTRTFVEAGIAARTAAKATPELAQRGVVKAGPLSPALCDQQAAQKTHSPARQQTQFYPRTPIHPSNTGQNENLWNSELSRMALSTFQRLFRQSRGAVIGMVHVKALPGTPLNQHSIEELVGLACEEAHVYAEAGVDGVLVENMSDVPYIKGTTLGPETVAAMTRVCREVRCILPPYIPCGVQILAGGNTQALAVSQASGLQFIRAECFVFSHVADEGLMDGCAGSLLRYRRMIGAEQVLVLTDIKKKHSAHSITADVSLVDTALAAKFFLADGVIVTGSATGQEADEEDVKDVARCVDLPVLVGSGVTTKNVHKFNDAHGLIVGSHFKSSGSWRGELQPDRVAAFMEEVVWINGLKLGSKMPTLETMWEPHNMSEKNIIVFQDLCQMFERSPGVFQCKHRLTSDGRTISRKEHISNDSFPHDTQKIERSPCKRVNLDKTDDILSKRTKLNNEMPSESSEKIGNKMADIKALQTMLMANLNSTEILEGNLYKVMEPADVCKCDAALVDDEILIKICKKSEKYNSTRVSVLGTFLFLPKLCHLPHKLSTPVIDALTHLMQHYTTEMVTTVLVPMLRFSSTLGEQHKEVLAEMVPEATAEHVTHMLSAFSSRDQLGSESEIQILQLLCQHCDHTSTTSQHSVISCLNTLAGKYTSSVKFGQCLLYVAKNMARNMKDLEGLKFIVGGHASSLKKVIDITMRKLER</sequence>
<keyword evidence="4" id="KW-1185">Reference proteome</keyword>
<accession>A0AAE1NX30</accession>
<proteinExistence type="inferred from homology"/>
<gene>
    <name evidence="3" type="ORF">Pmani_030489</name>
</gene>
<evidence type="ECO:0000256" key="2">
    <source>
        <dbReference type="SAM" id="MobiDB-lite"/>
    </source>
</evidence>
<name>A0AAE1NX30_9EUCA</name>
<dbReference type="Pfam" id="PF03437">
    <property type="entry name" value="BtpA"/>
    <property type="match status" value="1"/>
</dbReference>
<dbReference type="PANTHER" id="PTHR21381:SF3">
    <property type="entry name" value="SGC REGION PROTEIN SGCQ-RELATED"/>
    <property type="match status" value="1"/>
</dbReference>
<feature type="compositionally biased region" description="Polar residues" evidence="2">
    <location>
        <begin position="52"/>
        <end position="83"/>
    </location>
</feature>
<organism evidence="3 4">
    <name type="scientific">Petrolisthes manimaculis</name>
    <dbReference type="NCBI Taxonomy" id="1843537"/>
    <lineage>
        <taxon>Eukaryota</taxon>
        <taxon>Metazoa</taxon>
        <taxon>Ecdysozoa</taxon>
        <taxon>Arthropoda</taxon>
        <taxon>Crustacea</taxon>
        <taxon>Multicrustacea</taxon>
        <taxon>Malacostraca</taxon>
        <taxon>Eumalacostraca</taxon>
        <taxon>Eucarida</taxon>
        <taxon>Decapoda</taxon>
        <taxon>Pleocyemata</taxon>
        <taxon>Anomura</taxon>
        <taxon>Galatheoidea</taxon>
        <taxon>Porcellanidae</taxon>
        <taxon>Petrolisthes</taxon>
    </lineage>
</organism>